<feature type="compositionally biased region" description="Polar residues" evidence="1">
    <location>
        <begin position="216"/>
        <end position="232"/>
    </location>
</feature>
<reference evidence="2" key="1">
    <citation type="journal article" date="2020" name="Stud. Mycol.">
        <title>101 Dothideomycetes genomes: a test case for predicting lifestyles and emergence of pathogens.</title>
        <authorList>
            <person name="Haridas S."/>
            <person name="Albert R."/>
            <person name="Binder M."/>
            <person name="Bloem J."/>
            <person name="Labutti K."/>
            <person name="Salamov A."/>
            <person name="Andreopoulos B."/>
            <person name="Baker S."/>
            <person name="Barry K."/>
            <person name="Bills G."/>
            <person name="Bluhm B."/>
            <person name="Cannon C."/>
            <person name="Castanera R."/>
            <person name="Culley D."/>
            <person name="Daum C."/>
            <person name="Ezra D."/>
            <person name="Gonzalez J."/>
            <person name="Henrissat B."/>
            <person name="Kuo A."/>
            <person name="Liang C."/>
            <person name="Lipzen A."/>
            <person name="Lutzoni F."/>
            <person name="Magnuson J."/>
            <person name="Mondo S."/>
            <person name="Nolan M."/>
            <person name="Ohm R."/>
            <person name="Pangilinan J."/>
            <person name="Park H.-J."/>
            <person name="Ramirez L."/>
            <person name="Alfaro M."/>
            <person name="Sun H."/>
            <person name="Tritt A."/>
            <person name="Yoshinaga Y."/>
            <person name="Zwiers L.-H."/>
            <person name="Turgeon B."/>
            <person name="Goodwin S."/>
            <person name="Spatafora J."/>
            <person name="Crous P."/>
            <person name="Grigoriev I."/>
        </authorList>
    </citation>
    <scope>NUCLEOTIDE SEQUENCE</scope>
    <source>
        <strain evidence="2">CBS 113389</strain>
    </source>
</reference>
<feature type="region of interest" description="Disordered" evidence="1">
    <location>
        <begin position="86"/>
        <end position="106"/>
    </location>
</feature>
<protein>
    <submittedName>
        <fullName evidence="2">Uncharacterized protein</fullName>
    </submittedName>
</protein>
<dbReference type="EMBL" id="MU001632">
    <property type="protein sequence ID" value="KAF2486697.1"/>
    <property type="molecule type" value="Genomic_DNA"/>
</dbReference>
<evidence type="ECO:0000256" key="1">
    <source>
        <dbReference type="SAM" id="MobiDB-lite"/>
    </source>
</evidence>
<feature type="region of interest" description="Disordered" evidence="1">
    <location>
        <begin position="120"/>
        <end position="190"/>
    </location>
</feature>
<feature type="compositionally biased region" description="Low complexity" evidence="1">
    <location>
        <begin position="159"/>
        <end position="168"/>
    </location>
</feature>
<name>A0A6A6Q5K3_9PEZI</name>
<keyword evidence="3" id="KW-1185">Reference proteome</keyword>
<gene>
    <name evidence="2" type="ORF">BDY17DRAFT_84378</name>
</gene>
<evidence type="ECO:0000313" key="2">
    <source>
        <dbReference type="EMBL" id="KAF2486697.1"/>
    </source>
</evidence>
<dbReference type="Proteomes" id="UP000799767">
    <property type="component" value="Unassembled WGS sequence"/>
</dbReference>
<sequence>MHKYSLVISSPVPTARAHTQFIKTSVLPPKMSTFTFSSNGDVVLCIPSHTSVTLQYTCSSPCVTMTKPPTTRQSCVHRGSDLDGARWGTPSKGARGTAGDRWRPSCTDTRVSRYRTQRQLEAPPARDYLSSVSARPSQHERRVGGYDDLAVARGRQRARSPALPSSASRVRRCNTGGSTMNSGKHSNGGKEVVKYIGDRPLHYDDDDNDTVMPADSISQVSSKYSQPPISSKSRYRWKGPGGYGRRRDDAHGHHLNLGQDRVSAYEGQRVYDGDRGCFIEERWPQRAQRSARQSLQVRCNLE</sequence>
<feature type="compositionally biased region" description="Polar residues" evidence="1">
    <location>
        <begin position="175"/>
        <end position="185"/>
    </location>
</feature>
<accession>A0A6A6Q5K3</accession>
<proteinExistence type="predicted"/>
<dbReference type="RefSeq" id="XP_033593266.1">
    <property type="nucleotide sequence ID" value="XM_033738760.1"/>
</dbReference>
<evidence type="ECO:0000313" key="3">
    <source>
        <dbReference type="Proteomes" id="UP000799767"/>
    </source>
</evidence>
<feature type="region of interest" description="Disordered" evidence="1">
    <location>
        <begin position="202"/>
        <end position="253"/>
    </location>
</feature>
<organism evidence="2 3">
    <name type="scientific">Neohortaea acidophila</name>
    <dbReference type="NCBI Taxonomy" id="245834"/>
    <lineage>
        <taxon>Eukaryota</taxon>
        <taxon>Fungi</taxon>
        <taxon>Dikarya</taxon>
        <taxon>Ascomycota</taxon>
        <taxon>Pezizomycotina</taxon>
        <taxon>Dothideomycetes</taxon>
        <taxon>Dothideomycetidae</taxon>
        <taxon>Mycosphaerellales</taxon>
        <taxon>Teratosphaeriaceae</taxon>
        <taxon>Neohortaea</taxon>
    </lineage>
</organism>
<dbReference type="GeneID" id="54479761"/>
<dbReference type="AlphaFoldDB" id="A0A6A6Q5K3"/>